<evidence type="ECO:0000256" key="1">
    <source>
        <dbReference type="SAM" id="MobiDB-lite"/>
    </source>
</evidence>
<evidence type="ECO:0000313" key="3">
    <source>
        <dbReference type="Proteomes" id="UP001279410"/>
    </source>
</evidence>
<gene>
    <name evidence="2" type="ORF">AKAME5_002585500</name>
</gene>
<dbReference type="PANTHER" id="PTHR14365:SF1">
    <property type="entry name" value="APOPTOSIS REGULATORY PROTEIN SIVA"/>
    <property type="match status" value="1"/>
</dbReference>
<dbReference type="GO" id="GO:0005175">
    <property type="term" value="F:CD27 receptor binding"/>
    <property type="evidence" value="ECO:0007669"/>
    <property type="project" value="TreeGrafter"/>
</dbReference>
<comment type="caution">
    <text evidence="2">The sequence shown here is derived from an EMBL/GenBank/DDBJ whole genome shotgun (WGS) entry which is preliminary data.</text>
</comment>
<evidence type="ECO:0000313" key="2">
    <source>
        <dbReference type="EMBL" id="GLD74525.1"/>
    </source>
</evidence>
<dbReference type="Pfam" id="PF05458">
    <property type="entry name" value="Siva"/>
    <property type="match status" value="1"/>
</dbReference>
<proteinExistence type="predicted"/>
<dbReference type="Proteomes" id="UP001279410">
    <property type="component" value="Unassembled WGS sequence"/>
</dbReference>
<accession>A0AAD3NML7</accession>
<name>A0AAD3NML7_LATJO</name>
<reference evidence="2" key="1">
    <citation type="submission" date="2022-08" db="EMBL/GenBank/DDBJ databases">
        <title>Genome sequencing of akame (Lates japonicus).</title>
        <authorList>
            <person name="Hashiguchi Y."/>
            <person name="Takahashi H."/>
        </authorList>
    </citation>
    <scope>NUCLEOTIDE SEQUENCE</scope>
    <source>
        <strain evidence="2">Kochi</strain>
    </source>
</reference>
<dbReference type="InterPro" id="IPR022773">
    <property type="entry name" value="Siva"/>
</dbReference>
<dbReference type="GO" id="GO:0097191">
    <property type="term" value="P:extrinsic apoptotic signaling pathway"/>
    <property type="evidence" value="ECO:0007669"/>
    <property type="project" value="TreeGrafter"/>
</dbReference>
<keyword evidence="3" id="KW-1185">Reference proteome</keyword>
<protein>
    <submittedName>
        <fullName evidence="2">Apoptosis regulatory protein Siva</fullName>
    </submittedName>
</protein>
<feature type="region of interest" description="Disordered" evidence="1">
    <location>
        <begin position="179"/>
        <end position="200"/>
    </location>
</feature>
<dbReference type="EMBL" id="BRZM01002291">
    <property type="protein sequence ID" value="GLD74525.1"/>
    <property type="molecule type" value="Genomic_DNA"/>
</dbReference>
<organism evidence="2 3">
    <name type="scientific">Lates japonicus</name>
    <name type="common">Japanese lates</name>
    <dbReference type="NCBI Taxonomy" id="270547"/>
    <lineage>
        <taxon>Eukaryota</taxon>
        <taxon>Metazoa</taxon>
        <taxon>Chordata</taxon>
        <taxon>Craniata</taxon>
        <taxon>Vertebrata</taxon>
        <taxon>Euteleostomi</taxon>
        <taxon>Actinopterygii</taxon>
        <taxon>Neopterygii</taxon>
        <taxon>Teleostei</taxon>
        <taxon>Neoteleostei</taxon>
        <taxon>Acanthomorphata</taxon>
        <taxon>Carangaria</taxon>
        <taxon>Carangaria incertae sedis</taxon>
        <taxon>Centropomidae</taxon>
        <taxon>Lates</taxon>
    </lineage>
</organism>
<dbReference type="AlphaFoldDB" id="A0AAD3NML7"/>
<sequence>MPKRTCPFPETFSSQYKIHIGQHELNNYGVFGNKYRQEIYEKTKNLLFNGAKAVMGKIWTGEEKCTDRQPNAQAETPACSQTLLRGQTLIGHDGRLTRTNAAQGAPAAPAGCCVCQKSQGSRAPCSQCDRPVCSSCTRQCSSCSSLCCSVCTIIDYSGPYDEVLCCGCSTQRTVPGCLGGEGGSHNHPQRSRQDQLQSGQREHVALSFTHSFGDQLWSERGERQKAQ</sequence>
<dbReference type="PANTHER" id="PTHR14365">
    <property type="entry name" value="APOPTOSIS REGULATORY PROTEIN SIVA"/>
    <property type="match status" value="1"/>
</dbReference>